<sequence length="406" mass="46327">MEYAPAPLDNPLRGMVPYASATGRDRFPHSMEFSYFALDELMKGPDEFDWTPIDAVLRDVKKRRNQLIFRVYAEYPGKASAVPEYLIDAGLAVTDWTSEGGRITHHTPDYEDGRFRDALEAFIKAMGAKYDGNPDIGYITAGLLGSWGEWHTYPRPELWASKRTQREVMDAYAGAFKATKVLLRYPAGPESERYSDNHDRPFGYHDDSFAWTTLKTGGPNDSWCFEGLLEATNAGGKWKHQPIGGEIRPELWSRSFTSDRHPRDQGFVECVEAMHVTWLMDSGLFDARFPMDEERKRTALTETARLGYELHVAEAKWADGVMSLTVENRGVAPFYYDWPVEVEVEGEVRTTNWRLTDVLPGQPRVWSLEMAKSGRLRIRIPNPMKGGRPLRFANKQQGMEWLVVQS</sequence>
<organism evidence="2 3">
    <name type="scientific">Haloferula helveola</name>
    <dbReference type="NCBI Taxonomy" id="490095"/>
    <lineage>
        <taxon>Bacteria</taxon>
        <taxon>Pseudomonadati</taxon>
        <taxon>Verrucomicrobiota</taxon>
        <taxon>Verrucomicrobiia</taxon>
        <taxon>Verrucomicrobiales</taxon>
        <taxon>Verrucomicrobiaceae</taxon>
        <taxon>Haloferula</taxon>
    </lineage>
</organism>
<evidence type="ECO:0000313" key="2">
    <source>
        <dbReference type="EMBL" id="BCX47997.1"/>
    </source>
</evidence>
<protein>
    <submittedName>
        <fullName evidence="2">Beta-galactosidase</fullName>
    </submittedName>
</protein>
<dbReference type="Pfam" id="PF16116">
    <property type="entry name" value="DUF4832"/>
    <property type="match status" value="1"/>
</dbReference>
<proteinExistence type="predicted"/>
<dbReference type="InterPro" id="IPR032267">
    <property type="entry name" value="DUF4832"/>
</dbReference>
<reference evidence="2 3" key="1">
    <citation type="submission" date="2021-06" db="EMBL/GenBank/DDBJ databases">
        <title>Complete genome of Haloferula helveola possessing various polysaccharide degrading enzymes.</title>
        <authorList>
            <person name="Takami H."/>
            <person name="Huang C."/>
            <person name="Hamasaki K."/>
        </authorList>
    </citation>
    <scope>NUCLEOTIDE SEQUENCE [LARGE SCALE GENOMIC DNA]</scope>
    <source>
        <strain evidence="2 3">CN-1</strain>
    </source>
</reference>
<gene>
    <name evidence="2" type="ORF">HAHE_19050</name>
</gene>
<evidence type="ECO:0000313" key="3">
    <source>
        <dbReference type="Proteomes" id="UP001374893"/>
    </source>
</evidence>
<keyword evidence="3" id="KW-1185">Reference proteome</keyword>
<dbReference type="EMBL" id="AP024702">
    <property type="protein sequence ID" value="BCX47997.1"/>
    <property type="molecule type" value="Genomic_DNA"/>
</dbReference>
<accession>A0ABM7RFS9</accession>
<dbReference type="Gene3D" id="3.20.20.80">
    <property type="entry name" value="Glycosidases"/>
    <property type="match status" value="1"/>
</dbReference>
<dbReference type="Proteomes" id="UP001374893">
    <property type="component" value="Chromosome"/>
</dbReference>
<name>A0ABM7RFS9_9BACT</name>
<evidence type="ECO:0000259" key="1">
    <source>
        <dbReference type="Pfam" id="PF16116"/>
    </source>
</evidence>
<feature type="domain" description="DUF4832" evidence="1">
    <location>
        <begin position="203"/>
        <end position="387"/>
    </location>
</feature>